<dbReference type="STRING" id="1280954.HPO_01385"/>
<dbReference type="RefSeq" id="WP_035593489.1">
    <property type="nucleotide sequence ID" value="NZ_ARYM01000001.1"/>
</dbReference>
<keyword evidence="2" id="KW-1185">Reference proteome</keyword>
<dbReference type="CDD" id="cd02440">
    <property type="entry name" value="AdoMet_MTases"/>
    <property type="match status" value="1"/>
</dbReference>
<protein>
    <recommendedName>
        <fullName evidence="3">Methyltransferase domain-containing protein</fullName>
    </recommendedName>
</protein>
<evidence type="ECO:0000313" key="1">
    <source>
        <dbReference type="EMBL" id="KDA00640.1"/>
    </source>
</evidence>
<sequence>MALTHFYDNAFYDYIEQGSRASARAVITRLASGMEIASVLDVGCGRGAWLSEWQQAGFEDVVGVDGDYVERASLHIAPQKFHARNLEQPFDLGRRFDLVQCLEVAEHLPETAAAGLVTSLARHGDVILFSAAVPGQGGEHHINEQPLGYWRERFEDLGYSVFDFVRPGLKDRREVMNWYRFNTLLYANEAGQARLSRVILDQRIPPGSAIPDRETLGWKFRRLLVRPLPRKFIDTIASARARRLADRARKQG</sequence>
<dbReference type="PATRIC" id="fig|1280954.3.peg.285"/>
<dbReference type="GO" id="GO:0008168">
    <property type="term" value="F:methyltransferase activity"/>
    <property type="evidence" value="ECO:0007669"/>
    <property type="project" value="TreeGrafter"/>
</dbReference>
<name>A0A062VDM3_9PROT</name>
<evidence type="ECO:0000313" key="2">
    <source>
        <dbReference type="Proteomes" id="UP000027100"/>
    </source>
</evidence>
<dbReference type="AlphaFoldDB" id="A0A062VDM3"/>
<reference evidence="1 2" key="1">
    <citation type="journal article" date="2014" name="Antonie Van Leeuwenhoek">
        <title>Hyphomonas beringensis sp. nov. and Hyphomonas chukchiensis sp. nov., isolated from surface seawater of the Bering Sea and Chukchi Sea.</title>
        <authorList>
            <person name="Li C."/>
            <person name="Lai Q."/>
            <person name="Li G."/>
            <person name="Dong C."/>
            <person name="Wang J."/>
            <person name="Liao Y."/>
            <person name="Shao Z."/>
        </authorList>
    </citation>
    <scope>NUCLEOTIDE SEQUENCE [LARGE SCALE GENOMIC DNA]</scope>
    <source>
        <strain evidence="1 2">PS728</strain>
    </source>
</reference>
<dbReference type="Pfam" id="PF13489">
    <property type="entry name" value="Methyltransf_23"/>
    <property type="match status" value="1"/>
</dbReference>
<proteinExistence type="predicted"/>
<dbReference type="Proteomes" id="UP000027100">
    <property type="component" value="Unassembled WGS sequence"/>
</dbReference>
<dbReference type="eggNOG" id="COG0500">
    <property type="taxonomic scope" value="Bacteria"/>
</dbReference>
<comment type="caution">
    <text evidence="1">The sequence shown here is derived from an EMBL/GenBank/DDBJ whole genome shotgun (WGS) entry which is preliminary data.</text>
</comment>
<dbReference type="InterPro" id="IPR029063">
    <property type="entry name" value="SAM-dependent_MTases_sf"/>
</dbReference>
<dbReference type="EMBL" id="ARYM01000001">
    <property type="protein sequence ID" value="KDA00640.1"/>
    <property type="molecule type" value="Genomic_DNA"/>
</dbReference>
<gene>
    <name evidence="1" type="ORF">HPO_01385</name>
</gene>
<accession>A0A062VDM3</accession>
<evidence type="ECO:0008006" key="3">
    <source>
        <dbReference type="Google" id="ProtNLM"/>
    </source>
</evidence>
<dbReference type="PANTHER" id="PTHR43464">
    <property type="entry name" value="METHYLTRANSFERASE"/>
    <property type="match status" value="1"/>
</dbReference>
<organism evidence="1 2">
    <name type="scientific">Hyphomonas polymorpha PS728</name>
    <dbReference type="NCBI Taxonomy" id="1280954"/>
    <lineage>
        <taxon>Bacteria</taxon>
        <taxon>Pseudomonadati</taxon>
        <taxon>Pseudomonadota</taxon>
        <taxon>Alphaproteobacteria</taxon>
        <taxon>Hyphomonadales</taxon>
        <taxon>Hyphomonadaceae</taxon>
        <taxon>Hyphomonas</taxon>
    </lineage>
</organism>
<dbReference type="SUPFAM" id="SSF53335">
    <property type="entry name" value="S-adenosyl-L-methionine-dependent methyltransferases"/>
    <property type="match status" value="1"/>
</dbReference>
<dbReference type="Gene3D" id="3.40.50.150">
    <property type="entry name" value="Vaccinia Virus protein VP39"/>
    <property type="match status" value="1"/>
</dbReference>